<organism evidence="2 3">
    <name type="scientific">Cellulomonas hominis</name>
    <dbReference type="NCBI Taxonomy" id="156981"/>
    <lineage>
        <taxon>Bacteria</taxon>
        <taxon>Bacillati</taxon>
        <taxon>Actinomycetota</taxon>
        <taxon>Actinomycetes</taxon>
        <taxon>Micrococcales</taxon>
        <taxon>Cellulomonadaceae</taxon>
        <taxon>Cellulomonas</taxon>
    </lineage>
</organism>
<evidence type="ECO:0000313" key="2">
    <source>
        <dbReference type="EMBL" id="TKR24059.1"/>
    </source>
</evidence>
<proteinExistence type="predicted"/>
<accession>A0A7Z8K0K7</accession>
<protein>
    <submittedName>
        <fullName evidence="2">TfoX/Sxy family protein</fullName>
    </submittedName>
</protein>
<dbReference type="Pfam" id="PF04993">
    <property type="entry name" value="TfoX_N"/>
    <property type="match status" value="1"/>
</dbReference>
<dbReference type="SUPFAM" id="SSF159894">
    <property type="entry name" value="YgaC/TfoX-N like"/>
    <property type="match status" value="1"/>
</dbReference>
<evidence type="ECO:0000313" key="3">
    <source>
        <dbReference type="Proteomes" id="UP000308121"/>
    </source>
</evidence>
<sequence length="124" mass="12895">MTAELAARIRALLATDTAAVTDRAMFGGVSFFLDDRMIVSARSGGDLLVRVAAERHDELASRPGAAGAHMGRRGMGAGWLTVESGAVATDADLAGWLALARENAHARAQEPAARRSPRRPGSAG</sequence>
<dbReference type="EMBL" id="SZYE01000046">
    <property type="protein sequence ID" value="TKR24059.1"/>
    <property type="molecule type" value="Genomic_DNA"/>
</dbReference>
<reference evidence="2 3" key="1">
    <citation type="submission" date="2019-05" db="EMBL/GenBank/DDBJ databases">
        <title>Genome sequence of Cellulomonas hominis strain CS1.</title>
        <authorList>
            <person name="Belmont J."/>
            <person name="Maclea K.S."/>
        </authorList>
    </citation>
    <scope>NUCLEOTIDE SEQUENCE [LARGE SCALE GENOMIC DNA]</scope>
    <source>
        <strain evidence="2 3">CS1</strain>
    </source>
</reference>
<dbReference type="AlphaFoldDB" id="A0A7Z8K0K7"/>
<dbReference type="InterPro" id="IPR007076">
    <property type="entry name" value="TfoX_N"/>
</dbReference>
<dbReference type="Proteomes" id="UP000308121">
    <property type="component" value="Unassembled WGS sequence"/>
</dbReference>
<dbReference type="Gene3D" id="3.30.1460.30">
    <property type="entry name" value="YgaC/TfoX-N like chaperone"/>
    <property type="match status" value="1"/>
</dbReference>
<feature type="domain" description="TfoX N-terminal" evidence="1">
    <location>
        <begin position="17"/>
        <end position="103"/>
    </location>
</feature>
<evidence type="ECO:0000259" key="1">
    <source>
        <dbReference type="Pfam" id="PF04993"/>
    </source>
</evidence>
<name>A0A7Z8K0K7_9CELL</name>
<dbReference type="OrthoDB" id="2643438at2"/>
<comment type="caution">
    <text evidence="2">The sequence shown here is derived from an EMBL/GenBank/DDBJ whole genome shotgun (WGS) entry which is preliminary data.</text>
</comment>
<gene>
    <name evidence="2" type="ORF">FA014_08030</name>
</gene>